<dbReference type="Gene3D" id="3.40.50.720">
    <property type="entry name" value="NAD(P)-binding Rossmann-like Domain"/>
    <property type="match status" value="1"/>
</dbReference>
<accession>A0A3A2Z5G4</accession>
<organism evidence="1 2">
    <name type="scientific">Aspergillus sclerotialis</name>
    <dbReference type="NCBI Taxonomy" id="2070753"/>
    <lineage>
        <taxon>Eukaryota</taxon>
        <taxon>Fungi</taxon>
        <taxon>Dikarya</taxon>
        <taxon>Ascomycota</taxon>
        <taxon>Pezizomycotina</taxon>
        <taxon>Eurotiomycetes</taxon>
        <taxon>Eurotiomycetidae</taxon>
        <taxon>Eurotiales</taxon>
        <taxon>Aspergillaceae</taxon>
        <taxon>Aspergillus</taxon>
        <taxon>Aspergillus subgen. Polypaecilum</taxon>
    </lineage>
</organism>
<dbReference type="SUPFAM" id="SSF51735">
    <property type="entry name" value="NAD(P)-binding Rossmann-fold domains"/>
    <property type="match status" value="1"/>
</dbReference>
<dbReference type="EMBL" id="MVGC01003652">
    <property type="protein sequence ID" value="RJE16607.1"/>
    <property type="molecule type" value="Genomic_DNA"/>
</dbReference>
<dbReference type="AlphaFoldDB" id="A0A3A2Z5G4"/>
<gene>
    <name evidence="1" type="ORF">PHISCL_11056</name>
</gene>
<dbReference type="Proteomes" id="UP000266188">
    <property type="component" value="Unassembled WGS sequence"/>
</dbReference>
<sequence length="71" mass="7508">MPTYALLGATGATGSSVLRHLLQTQLADLDIDVLVRSKSKLLQAFPCLESTAGNPHVNIVQGNCTDDKALD</sequence>
<name>A0A3A2Z5G4_9EURO</name>
<dbReference type="OrthoDB" id="10254221at2759"/>
<evidence type="ECO:0000313" key="2">
    <source>
        <dbReference type="Proteomes" id="UP000266188"/>
    </source>
</evidence>
<feature type="non-terminal residue" evidence="1">
    <location>
        <position position="71"/>
    </location>
</feature>
<evidence type="ECO:0000313" key="1">
    <source>
        <dbReference type="EMBL" id="RJE16607.1"/>
    </source>
</evidence>
<reference evidence="2" key="1">
    <citation type="submission" date="2017-02" db="EMBL/GenBank/DDBJ databases">
        <authorList>
            <person name="Tafer H."/>
            <person name="Lopandic K."/>
        </authorList>
    </citation>
    <scope>NUCLEOTIDE SEQUENCE [LARGE SCALE GENOMIC DNA]</scope>
    <source>
        <strain evidence="2">CBS 366.77</strain>
    </source>
</reference>
<evidence type="ECO:0008006" key="3">
    <source>
        <dbReference type="Google" id="ProtNLM"/>
    </source>
</evidence>
<dbReference type="STRING" id="2070753.A0A3A2Z5G4"/>
<dbReference type="InterPro" id="IPR036291">
    <property type="entry name" value="NAD(P)-bd_dom_sf"/>
</dbReference>
<keyword evidence="2" id="KW-1185">Reference proteome</keyword>
<proteinExistence type="predicted"/>
<comment type="caution">
    <text evidence="1">The sequence shown here is derived from an EMBL/GenBank/DDBJ whole genome shotgun (WGS) entry which is preliminary data.</text>
</comment>
<protein>
    <recommendedName>
        <fullName evidence="3">NAD(P)-binding domain-containing protein</fullName>
    </recommendedName>
</protein>